<accession>A0A2Z3LJE4</accession>
<protein>
    <recommendedName>
        <fullName evidence="8">Ribonuclease R</fullName>
        <shortName evidence="8">RNase R</shortName>
        <ecNumber evidence="8">3.1.13.1</ecNumber>
    </recommendedName>
</protein>
<evidence type="ECO:0000256" key="1">
    <source>
        <dbReference type="ARBA" id="ARBA00001849"/>
    </source>
</evidence>
<dbReference type="PROSITE" id="PS01175">
    <property type="entry name" value="RIBONUCLEASE_II"/>
    <property type="match status" value="1"/>
</dbReference>
<dbReference type="InterPro" id="IPR011805">
    <property type="entry name" value="RNase_R"/>
</dbReference>
<keyword evidence="7 8" id="KW-0694">RNA-binding</keyword>
<reference evidence="10 11" key="1">
    <citation type="submission" date="2018-05" db="EMBL/GenBank/DDBJ databases">
        <title>Candidatus Cardinium hertigii Genome Assembly.</title>
        <authorList>
            <person name="Showmaker K.C."/>
            <person name="Walden K.O."/>
            <person name="Fields C.J."/>
            <person name="Lambert K.N."/>
            <person name="Hudson M.E."/>
        </authorList>
    </citation>
    <scope>NUCLEOTIDE SEQUENCE [LARGE SCALE GENOMIC DNA]</scope>
    <source>
        <strain evidence="11">cHgTN10</strain>
    </source>
</reference>
<dbReference type="GO" id="GO:0006402">
    <property type="term" value="P:mRNA catabolic process"/>
    <property type="evidence" value="ECO:0007669"/>
    <property type="project" value="TreeGrafter"/>
</dbReference>
<dbReference type="PANTHER" id="PTHR23355:SF9">
    <property type="entry name" value="DIS3-LIKE EXONUCLEASE 2"/>
    <property type="match status" value="1"/>
</dbReference>
<dbReference type="KEGG" id="cher:DK880_00869"/>
<evidence type="ECO:0000256" key="3">
    <source>
        <dbReference type="ARBA" id="ARBA00022490"/>
    </source>
</evidence>
<dbReference type="SUPFAM" id="SSF50249">
    <property type="entry name" value="Nucleic acid-binding proteins"/>
    <property type="match status" value="4"/>
</dbReference>
<comment type="catalytic activity">
    <reaction evidence="1 8">
        <text>Exonucleolytic cleavage in the 3'- to 5'-direction to yield nucleoside 5'-phosphates.</text>
        <dbReference type="EC" id="3.1.13.1"/>
    </reaction>
</comment>
<evidence type="ECO:0000256" key="5">
    <source>
        <dbReference type="ARBA" id="ARBA00022801"/>
    </source>
</evidence>
<dbReference type="PROSITE" id="PS50126">
    <property type="entry name" value="S1"/>
    <property type="match status" value="1"/>
</dbReference>
<comment type="similarity">
    <text evidence="8">Belongs to the RNR ribonuclease family. RNase R subfamily.</text>
</comment>
<dbReference type="EC" id="3.1.13.1" evidence="8"/>
<dbReference type="Pfam" id="PF00773">
    <property type="entry name" value="RNB"/>
    <property type="match status" value="1"/>
</dbReference>
<dbReference type="InterPro" id="IPR004476">
    <property type="entry name" value="RNase_II/RNase_R"/>
</dbReference>
<comment type="subcellular location">
    <subcellularLocation>
        <location evidence="2 8">Cytoplasm</location>
    </subcellularLocation>
</comment>
<dbReference type="Proteomes" id="UP000245872">
    <property type="component" value="Chromosome"/>
</dbReference>
<keyword evidence="11" id="KW-1185">Reference proteome</keyword>
<dbReference type="InterPro" id="IPR050180">
    <property type="entry name" value="RNR_Ribonuclease"/>
</dbReference>
<dbReference type="GO" id="GO:0003723">
    <property type="term" value="F:RNA binding"/>
    <property type="evidence" value="ECO:0007669"/>
    <property type="project" value="UniProtKB-UniRule"/>
</dbReference>
<dbReference type="NCBIfam" id="TIGR02063">
    <property type="entry name" value="RNase_R"/>
    <property type="match status" value="1"/>
</dbReference>
<evidence type="ECO:0000313" key="10">
    <source>
        <dbReference type="EMBL" id="AWN82170.1"/>
    </source>
</evidence>
<dbReference type="NCBIfam" id="TIGR00358">
    <property type="entry name" value="3_prime_RNase"/>
    <property type="match status" value="1"/>
</dbReference>
<dbReference type="GO" id="GO:0008859">
    <property type="term" value="F:exoribonuclease II activity"/>
    <property type="evidence" value="ECO:0007669"/>
    <property type="project" value="UniProtKB-UniRule"/>
</dbReference>
<dbReference type="HAMAP" id="MF_01895">
    <property type="entry name" value="RNase_R"/>
    <property type="match status" value="1"/>
</dbReference>
<dbReference type="PANTHER" id="PTHR23355">
    <property type="entry name" value="RIBONUCLEASE"/>
    <property type="match status" value="1"/>
</dbReference>
<gene>
    <name evidence="8 10" type="primary">rnr</name>
    <name evidence="10" type="ORF">DK880_00869</name>
</gene>
<keyword evidence="6 8" id="KW-0269">Exonuclease</keyword>
<dbReference type="Pfam" id="PF17876">
    <property type="entry name" value="CSD2"/>
    <property type="match status" value="1"/>
</dbReference>
<keyword evidence="3 8" id="KW-0963">Cytoplasm</keyword>
<dbReference type="SMART" id="SM00955">
    <property type="entry name" value="RNB"/>
    <property type="match status" value="1"/>
</dbReference>
<evidence type="ECO:0000256" key="6">
    <source>
        <dbReference type="ARBA" id="ARBA00022839"/>
    </source>
</evidence>
<dbReference type="CDD" id="cd04471">
    <property type="entry name" value="S1_RNase_R"/>
    <property type="match status" value="1"/>
</dbReference>
<proteinExistence type="inferred from homology"/>
<dbReference type="Pfam" id="PF00575">
    <property type="entry name" value="S1"/>
    <property type="match status" value="1"/>
</dbReference>
<dbReference type="InterPro" id="IPR001900">
    <property type="entry name" value="RNase_II/R"/>
</dbReference>
<keyword evidence="5 8" id="KW-0378">Hydrolase</keyword>
<dbReference type="EMBL" id="CP029619">
    <property type="protein sequence ID" value="AWN82170.1"/>
    <property type="molecule type" value="Genomic_DNA"/>
</dbReference>
<dbReference type="InterPro" id="IPR013223">
    <property type="entry name" value="RNase_B_OB_dom"/>
</dbReference>
<comment type="function">
    <text evidence="8">3'-5' exoribonuclease that releases 5'-nucleoside monophosphates and is involved in maturation of structured RNAs.</text>
</comment>
<evidence type="ECO:0000259" key="9">
    <source>
        <dbReference type="PROSITE" id="PS50126"/>
    </source>
</evidence>
<evidence type="ECO:0000256" key="2">
    <source>
        <dbReference type="ARBA" id="ARBA00004496"/>
    </source>
</evidence>
<feature type="domain" description="S1 motif" evidence="9">
    <location>
        <begin position="637"/>
        <end position="718"/>
    </location>
</feature>
<evidence type="ECO:0000313" key="11">
    <source>
        <dbReference type="Proteomes" id="UP000245872"/>
    </source>
</evidence>
<keyword evidence="4 8" id="KW-0540">Nuclease</keyword>
<dbReference type="OrthoDB" id="9764149at2"/>
<dbReference type="InterPro" id="IPR022966">
    <property type="entry name" value="RNase_II/R_CS"/>
</dbReference>
<evidence type="ECO:0000256" key="7">
    <source>
        <dbReference type="ARBA" id="ARBA00022884"/>
    </source>
</evidence>
<dbReference type="Pfam" id="PF08206">
    <property type="entry name" value="OB_RNB"/>
    <property type="match status" value="1"/>
</dbReference>
<dbReference type="RefSeq" id="WP_109997559.1">
    <property type="nucleotide sequence ID" value="NZ_CP029619.1"/>
</dbReference>
<sequence>MIRIMHNTPNKKEAAQQAEQILQALKKAPDKSYTFQQLCTLLQLTEKKDKAAVKKALLDLIHHSKVKKINKGRYQWLQQSTYVIGRVDYVRAEYAYIIAPDQPKDILVFQKDLLSALDKDLVKVRLCASKRRHRPEGVVVEIMERNPTPVIGRVVSTGKQAQATITQRHVTHIVLLEETEGMSLQENDKAVIALTASHGIDNQLTGTIVQHLGQAGLHEVEMHAIMAEFGLCNTFPEEVLASIQTIPTAIPETEITKRRDLRAIPTFTIDPADAKDLDDALSYQKLPNGYHQVGIHIADVSYYVLPATLLDQEAYKRNTSVYLVDRCIPMLPELLSNELCSLHPGSAKLAFSVIFELDDQGKVHNKWFGETVITSHKQFTYEEAQATLDNQTAAFYQELVALNALAKQLRAKRFKKGAINFETRELRFTLDPNGKPLQIVPKVTLETHKLIEEFMLLANREVATYVAKKIQSKKNEKKNEIAPVFIYRTHDKPDPSKLSEFFLFVQQLGYTIKPGNRPIFKTMHHLEEAIRGKPEEPIIQALAIRSMAKALYTTKPNPHFALAFSHYSHFTSPIRRYSDIVAHRLLKLYLKGKWLCEQMVLEEANCQYAVEREYIAASAERASIKYKQVEFLQNLKNETFDGIISGITEWNLYIEIVTNGCEGVVRLADLTDDVYRFEAKQFQIIGKYTKKCYRLGDSVKVSIKSCDLDKRYVYFCLHAHAH</sequence>
<dbReference type="InterPro" id="IPR040476">
    <property type="entry name" value="CSD2"/>
</dbReference>
<dbReference type="GO" id="GO:0005829">
    <property type="term" value="C:cytosol"/>
    <property type="evidence" value="ECO:0007669"/>
    <property type="project" value="TreeGrafter"/>
</dbReference>
<dbReference type="AlphaFoldDB" id="A0A2Z3LJE4"/>
<dbReference type="Gene3D" id="2.40.50.140">
    <property type="entry name" value="Nucleic acid-binding proteins"/>
    <property type="match status" value="2"/>
</dbReference>
<organism evidence="10 11">
    <name type="scientific">Candidatus Cardinium hertigii</name>
    <dbReference type="NCBI Taxonomy" id="247481"/>
    <lineage>
        <taxon>Bacteria</taxon>
        <taxon>Pseudomonadati</taxon>
        <taxon>Bacteroidota</taxon>
        <taxon>Cytophagia</taxon>
        <taxon>Cytophagales</taxon>
        <taxon>Amoebophilaceae</taxon>
        <taxon>Candidatus Cardinium</taxon>
    </lineage>
</organism>
<name>A0A2Z3LJE4_9BACT</name>
<evidence type="ECO:0000256" key="8">
    <source>
        <dbReference type="HAMAP-Rule" id="MF_01895"/>
    </source>
</evidence>
<dbReference type="InterPro" id="IPR012340">
    <property type="entry name" value="NA-bd_OB-fold"/>
</dbReference>
<dbReference type="InterPro" id="IPR003029">
    <property type="entry name" value="S1_domain"/>
</dbReference>
<evidence type="ECO:0000256" key="4">
    <source>
        <dbReference type="ARBA" id="ARBA00022722"/>
    </source>
</evidence>